<gene>
    <name evidence="2" type="ORF">GCM10007890_47880</name>
</gene>
<organism evidence="2 3">
    <name type="scientific">Methylobacterium tardum</name>
    <dbReference type="NCBI Taxonomy" id="374432"/>
    <lineage>
        <taxon>Bacteria</taxon>
        <taxon>Pseudomonadati</taxon>
        <taxon>Pseudomonadota</taxon>
        <taxon>Alphaproteobacteria</taxon>
        <taxon>Hyphomicrobiales</taxon>
        <taxon>Methylobacteriaceae</taxon>
        <taxon>Methylobacterium</taxon>
    </lineage>
</organism>
<dbReference type="Pfam" id="PF02583">
    <property type="entry name" value="Trns_repr_metal"/>
    <property type="match status" value="1"/>
</dbReference>
<reference evidence="3" key="1">
    <citation type="journal article" date="2019" name="Int. J. Syst. Evol. Microbiol.">
        <title>The Global Catalogue of Microorganisms (GCM) 10K type strain sequencing project: providing services to taxonomists for standard genome sequencing and annotation.</title>
        <authorList>
            <consortium name="The Broad Institute Genomics Platform"/>
            <consortium name="The Broad Institute Genome Sequencing Center for Infectious Disease"/>
            <person name="Wu L."/>
            <person name="Ma J."/>
        </authorList>
    </citation>
    <scope>NUCLEOTIDE SEQUENCE [LARGE SCALE GENOMIC DNA]</scope>
    <source>
        <strain evidence="3">NBRC 103632</strain>
    </source>
</reference>
<comment type="caution">
    <text evidence="2">The sequence shown here is derived from an EMBL/GenBank/DDBJ whole genome shotgun (WGS) entry which is preliminary data.</text>
</comment>
<keyword evidence="3" id="KW-1185">Reference proteome</keyword>
<evidence type="ECO:0008006" key="4">
    <source>
        <dbReference type="Google" id="ProtNLM"/>
    </source>
</evidence>
<dbReference type="InterPro" id="IPR003735">
    <property type="entry name" value="Metal_Tscrpt_repr"/>
</dbReference>
<dbReference type="EMBL" id="BSPL01000023">
    <property type="protein sequence ID" value="GLS72773.1"/>
    <property type="molecule type" value="Genomic_DNA"/>
</dbReference>
<sequence>MVRREDRDVGDTDAGKAKLVARIRRVMGQAGAVERSIVDEGDTLELLMLLSALSGAIDGLTAEVMERHVRRTLADPATDPDPGRADGASVLIKAIRTYMK</sequence>
<evidence type="ECO:0000256" key="1">
    <source>
        <dbReference type="ARBA" id="ARBA00005260"/>
    </source>
</evidence>
<evidence type="ECO:0000313" key="3">
    <source>
        <dbReference type="Proteomes" id="UP001157440"/>
    </source>
</evidence>
<dbReference type="Gene3D" id="1.20.58.1000">
    <property type="entry name" value="Metal-sensitive repressor, helix protomer"/>
    <property type="match status" value="1"/>
</dbReference>
<protein>
    <recommendedName>
        <fullName evidence="4">Transcriptional regulator</fullName>
    </recommendedName>
</protein>
<proteinExistence type="inferred from homology"/>
<name>A0AA37TJW7_9HYPH</name>
<comment type="similarity">
    <text evidence="1">Belongs to the FrmR/RcnR family.</text>
</comment>
<dbReference type="AlphaFoldDB" id="A0AA37TJW7"/>
<dbReference type="GO" id="GO:0046872">
    <property type="term" value="F:metal ion binding"/>
    <property type="evidence" value="ECO:0007669"/>
    <property type="project" value="InterPro"/>
</dbReference>
<dbReference type="InterPro" id="IPR038390">
    <property type="entry name" value="Metal_Tscrpt_repr_sf"/>
</dbReference>
<accession>A0AA37TJW7</accession>
<dbReference type="GO" id="GO:0003677">
    <property type="term" value="F:DNA binding"/>
    <property type="evidence" value="ECO:0007669"/>
    <property type="project" value="InterPro"/>
</dbReference>
<dbReference type="Proteomes" id="UP001157440">
    <property type="component" value="Unassembled WGS sequence"/>
</dbReference>
<dbReference type="GO" id="GO:0045892">
    <property type="term" value="P:negative regulation of DNA-templated transcription"/>
    <property type="evidence" value="ECO:0007669"/>
    <property type="project" value="UniProtKB-ARBA"/>
</dbReference>
<evidence type="ECO:0000313" key="2">
    <source>
        <dbReference type="EMBL" id="GLS72773.1"/>
    </source>
</evidence>